<feature type="region of interest" description="Disordered" evidence="1">
    <location>
        <begin position="1"/>
        <end position="26"/>
    </location>
</feature>
<dbReference type="PANTHER" id="PTHR12702">
    <property type="entry name" value="SEC15"/>
    <property type="match status" value="1"/>
</dbReference>
<dbReference type="GO" id="GO:0006893">
    <property type="term" value="P:Golgi to plasma membrane transport"/>
    <property type="evidence" value="ECO:0007669"/>
    <property type="project" value="TreeGrafter"/>
</dbReference>
<reference evidence="4" key="1">
    <citation type="submission" date="2022-11" db="UniProtKB">
        <authorList>
            <consortium name="WormBaseParasite"/>
        </authorList>
    </citation>
    <scope>IDENTIFICATION</scope>
</reference>
<proteinExistence type="predicted"/>
<evidence type="ECO:0000259" key="2">
    <source>
        <dbReference type="Pfam" id="PF20651"/>
    </source>
</evidence>
<dbReference type="Pfam" id="PF20651">
    <property type="entry name" value="EXOC6_Sec15_N"/>
    <property type="match status" value="1"/>
</dbReference>
<dbReference type="AlphaFoldDB" id="A0A915CVM2"/>
<dbReference type="GO" id="GO:0016020">
    <property type="term" value="C:membrane"/>
    <property type="evidence" value="ECO:0007669"/>
    <property type="project" value="TreeGrafter"/>
</dbReference>
<feature type="domain" description="Exocyst complex component EXOC6/Sec15 N-terminal" evidence="2">
    <location>
        <begin position="68"/>
        <end position="235"/>
    </location>
</feature>
<evidence type="ECO:0000256" key="1">
    <source>
        <dbReference type="SAM" id="MobiDB-lite"/>
    </source>
</evidence>
<dbReference type="GO" id="GO:0000145">
    <property type="term" value="C:exocyst"/>
    <property type="evidence" value="ECO:0007669"/>
    <property type="project" value="TreeGrafter"/>
</dbReference>
<sequence>MATISTVSTNTADTGEGTSTGSSSACPEMSAEQEFCLYELETTDSTSVGLVLRAIYDTGDVHNFTRALERRIAHYDKNILKVCTYHYQGFLDSMRQLSNLSEKCGEIKKMAEETNEHVQGDSIDLLKKSMEIVRYRKLQRNANVAIDQISMCLPALEHYATLQKLMKNKKYLQALKVLEDLEHNYLNQLQKYRFASFLTQSIGPMRDQIREKSYSELTDFLENLQKVSQRIGEDASRHVKF</sequence>
<keyword evidence="3" id="KW-1185">Reference proteome</keyword>
<evidence type="ECO:0000313" key="3">
    <source>
        <dbReference type="Proteomes" id="UP000887574"/>
    </source>
</evidence>
<protein>
    <submittedName>
        <fullName evidence="4">Exocyst complex component 6</fullName>
    </submittedName>
</protein>
<dbReference type="Proteomes" id="UP000887574">
    <property type="component" value="Unplaced"/>
</dbReference>
<name>A0A915CVM2_9BILA</name>
<evidence type="ECO:0000313" key="4">
    <source>
        <dbReference type="WBParaSite" id="jg12637"/>
    </source>
</evidence>
<organism evidence="3 4">
    <name type="scientific">Ditylenchus dipsaci</name>
    <dbReference type="NCBI Taxonomy" id="166011"/>
    <lineage>
        <taxon>Eukaryota</taxon>
        <taxon>Metazoa</taxon>
        <taxon>Ecdysozoa</taxon>
        <taxon>Nematoda</taxon>
        <taxon>Chromadorea</taxon>
        <taxon>Rhabditida</taxon>
        <taxon>Tylenchina</taxon>
        <taxon>Tylenchomorpha</taxon>
        <taxon>Sphaerularioidea</taxon>
        <taxon>Anguinidae</taxon>
        <taxon>Anguininae</taxon>
        <taxon>Ditylenchus</taxon>
    </lineage>
</organism>
<dbReference type="PANTHER" id="PTHR12702:SF0">
    <property type="entry name" value="EXOCYST COMPLEX COMPONENT 6"/>
    <property type="match status" value="1"/>
</dbReference>
<accession>A0A915CVM2</accession>
<dbReference type="WBParaSite" id="jg12637">
    <property type="protein sequence ID" value="jg12637"/>
    <property type="gene ID" value="jg12637"/>
</dbReference>
<feature type="compositionally biased region" description="Polar residues" evidence="1">
    <location>
        <begin position="1"/>
        <end position="13"/>
    </location>
</feature>
<dbReference type="InterPro" id="IPR048359">
    <property type="entry name" value="EXOC6_Sec15_N"/>
</dbReference>
<dbReference type="GO" id="GO:0006886">
    <property type="term" value="P:intracellular protein transport"/>
    <property type="evidence" value="ECO:0007669"/>
    <property type="project" value="InterPro"/>
</dbReference>
<feature type="compositionally biased region" description="Low complexity" evidence="1">
    <location>
        <begin position="14"/>
        <end position="24"/>
    </location>
</feature>
<dbReference type="GO" id="GO:0090522">
    <property type="term" value="P:vesicle tethering involved in exocytosis"/>
    <property type="evidence" value="ECO:0007669"/>
    <property type="project" value="InterPro"/>
</dbReference>
<dbReference type="InterPro" id="IPR007225">
    <property type="entry name" value="EXOC6/Sec15"/>
</dbReference>